<keyword evidence="10" id="KW-0325">Glycoprotein</keyword>
<dbReference type="GO" id="GO:0004958">
    <property type="term" value="F:prostaglandin F receptor activity"/>
    <property type="evidence" value="ECO:0007669"/>
    <property type="project" value="InterPro"/>
</dbReference>
<evidence type="ECO:0000256" key="9">
    <source>
        <dbReference type="ARBA" id="ARBA00023170"/>
    </source>
</evidence>
<dbReference type="GO" id="GO:0007189">
    <property type="term" value="P:adenylate cyclase-activating G protein-coupled receptor signaling pathway"/>
    <property type="evidence" value="ECO:0007669"/>
    <property type="project" value="TreeGrafter"/>
</dbReference>
<evidence type="ECO:0000256" key="6">
    <source>
        <dbReference type="ARBA" id="ARBA00023040"/>
    </source>
</evidence>
<dbReference type="PANTHER" id="PTHR11866">
    <property type="entry name" value="G-PROTEIN COUPLED RECEPTOR FAMILY 1 MEMBER"/>
    <property type="match status" value="1"/>
</dbReference>
<keyword evidence="3" id="KW-1003">Cell membrane</keyword>
<keyword evidence="4 13" id="KW-0812">Transmembrane</keyword>
<dbReference type="PRINTS" id="PR00855">
    <property type="entry name" value="PRSTNOIDFPR"/>
</dbReference>
<keyword evidence="9 13" id="KW-0675">Receptor</keyword>
<evidence type="ECO:0000256" key="5">
    <source>
        <dbReference type="ARBA" id="ARBA00022989"/>
    </source>
</evidence>
<feature type="transmembrane region" description="Helical" evidence="14">
    <location>
        <begin position="46"/>
        <end position="76"/>
    </location>
</feature>
<keyword evidence="5 14" id="KW-1133">Transmembrane helix</keyword>
<evidence type="ECO:0000256" key="2">
    <source>
        <dbReference type="ARBA" id="ARBA00013486"/>
    </source>
</evidence>
<organism evidence="16 17">
    <name type="scientific">Latimeria chalumnae</name>
    <name type="common">Coelacanth</name>
    <dbReference type="NCBI Taxonomy" id="7897"/>
    <lineage>
        <taxon>Eukaryota</taxon>
        <taxon>Metazoa</taxon>
        <taxon>Chordata</taxon>
        <taxon>Craniata</taxon>
        <taxon>Vertebrata</taxon>
        <taxon>Euteleostomi</taxon>
        <taxon>Coelacanthiformes</taxon>
        <taxon>Coelacanthidae</taxon>
        <taxon>Latimeria</taxon>
    </lineage>
</organism>
<dbReference type="EMBL" id="AFYH01097388">
    <property type="status" value="NOT_ANNOTATED_CDS"/>
    <property type="molecule type" value="Genomic_DNA"/>
</dbReference>
<keyword evidence="8" id="KW-1015">Disulfide bond</keyword>
<feature type="transmembrane region" description="Helical" evidence="14">
    <location>
        <begin position="134"/>
        <end position="154"/>
    </location>
</feature>
<dbReference type="PRINTS" id="PR00237">
    <property type="entry name" value="GPCRRHODOPSN"/>
</dbReference>
<evidence type="ECO:0000256" key="10">
    <source>
        <dbReference type="ARBA" id="ARBA00023180"/>
    </source>
</evidence>
<dbReference type="InterPro" id="IPR008365">
    <property type="entry name" value="Prostanoid_rcpt"/>
</dbReference>
<reference evidence="17" key="1">
    <citation type="submission" date="2011-08" db="EMBL/GenBank/DDBJ databases">
        <title>The draft genome of Latimeria chalumnae.</title>
        <authorList>
            <person name="Di Palma F."/>
            <person name="Alfoldi J."/>
            <person name="Johnson J."/>
            <person name="Berlin A."/>
            <person name="Gnerre S."/>
            <person name="Jaffe D."/>
            <person name="MacCallum I."/>
            <person name="Young S."/>
            <person name="Walker B.J."/>
            <person name="Lander E."/>
            <person name="Lindblad-Toh K."/>
        </authorList>
    </citation>
    <scope>NUCLEOTIDE SEQUENCE [LARGE SCALE GENOMIC DNA]</scope>
    <source>
        <strain evidence="17">Wild caught</strain>
    </source>
</reference>
<evidence type="ECO:0000256" key="13">
    <source>
        <dbReference type="RuleBase" id="RU000688"/>
    </source>
</evidence>
<dbReference type="AlphaFoldDB" id="H3AZT1"/>
<evidence type="ECO:0000259" key="15">
    <source>
        <dbReference type="PROSITE" id="PS50262"/>
    </source>
</evidence>
<dbReference type="GO" id="GO:0033993">
    <property type="term" value="P:response to lipid"/>
    <property type="evidence" value="ECO:0007669"/>
    <property type="project" value="UniProtKB-ARBA"/>
</dbReference>
<evidence type="ECO:0000256" key="3">
    <source>
        <dbReference type="ARBA" id="ARBA00022475"/>
    </source>
</evidence>
<dbReference type="Ensembl" id="ENSLACT00000015258.1">
    <property type="protein sequence ID" value="ENSLACP00000015152.1"/>
    <property type="gene ID" value="ENSLACG00000013339.1"/>
</dbReference>
<dbReference type="InterPro" id="IPR000276">
    <property type="entry name" value="GPCR_Rhodpsn"/>
</dbReference>
<dbReference type="FunFam" id="1.20.1070.10:FF:000129">
    <property type="entry name" value="Prostaglandin F2-alpha receptor"/>
    <property type="match status" value="1"/>
</dbReference>
<comment type="subcellular location">
    <subcellularLocation>
        <location evidence="1">Cell membrane</location>
        <topology evidence="1">Multi-pass membrane protein</topology>
    </subcellularLocation>
</comment>
<evidence type="ECO:0000256" key="4">
    <source>
        <dbReference type="ARBA" id="ARBA00022692"/>
    </source>
</evidence>
<dbReference type="STRING" id="7897.ENSLACP00000015152"/>
<dbReference type="InterPro" id="IPR017452">
    <property type="entry name" value="GPCR_Rhodpsn_7TM"/>
</dbReference>
<dbReference type="GO" id="GO:0005886">
    <property type="term" value="C:plasma membrane"/>
    <property type="evidence" value="ECO:0007669"/>
    <property type="project" value="UniProtKB-SubCell"/>
</dbReference>
<gene>
    <name evidence="16" type="primary">PTGFR</name>
</gene>
<evidence type="ECO:0000313" key="16">
    <source>
        <dbReference type="Ensembl" id="ENSLACP00000015152.1"/>
    </source>
</evidence>
<evidence type="ECO:0000256" key="11">
    <source>
        <dbReference type="ARBA" id="ARBA00023224"/>
    </source>
</evidence>
<evidence type="ECO:0000256" key="7">
    <source>
        <dbReference type="ARBA" id="ARBA00023136"/>
    </source>
</evidence>
<evidence type="ECO:0000256" key="8">
    <source>
        <dbReference type="ARBA" id="ARBA00023157"/>
    </source>
</evidence>
<evidence type="ECO:0000256" key="1">
    <source>
        <dbReference type="ARBA" id="ARBA00004651"/>
    </source>
</evidence>
<dbReference type="Pfam" id="PF00001">
    <property type="entry name" value="7tm_1"/>
    <property type="match status" value="1"/>
</dbReference>
<protein>
    <recommendedName>
        <fullName evidence="2">Prostaglandin F2-alpha receptor</fullName>
    </recommendedName>
    <alternativeName>
        <fullName evidence="12">Prostanoid FP receptor</fullName>
    </alternativeName>
</protein>
<dbReference type="GeneTree" id="ENSGT01030000234559"/>
<proteinExistence type="inferred from homology"/>
<reference evidence="16" key="2">
    <citation type="submission" date="2025-08" db="UniProtKB">
        <authorList>
            <consortium name="Ensembl"/>
        </authorList>
    </citation>
    <scope>IDENTIFICATION</scope>
</reference>
<evidence type="ECO:0000256" key="14">
    <source>
        <dbReference type="SAM" id="Phobius"/>
    </source>
</evidence>
<dbReference type="PROSITE" id="PS50262">
    <property type="entry name" value="G_PROTEIN_RECEP_F1_2"/>
    <property type="match status" value="1"/>
</dbReference>
<feature type="domain" description="G-protein coupled receptors family 1 profile" evidence="15">
    <location>
        <begin position="25"/>
        <end position="288"/>
    </location>
</feature>
<keyword evidence="17" id="KW-1185">Reference proteome</keyword>
<keyword evidence="6 13" id="KW-0297">G-protein coupled receptor</keyword>
<accession>H3AZT1</accession>
<dbReference type="Gene3D" id="1.20.1070.10">
    <property type="entry name" value="Rhodopsin 7-helix transmembrane proteins"/>
    <property type="match status" value="1"/>
</dbReference>
<evidence type="ECO:0000256" key="12">
    <source>
        <dbReference type="ARBA" id="ARBA00030154"/>
    </source>
</evidence>
<dbReference type="PANTHER" id="PTHR11866:SF4">
    <property type="entry name" value="PROSTAGLANDIN F2-ALPHA RECEPTOR"/>
    <property type="match status" value="1"/>
</dbReference>
<dbReference type="Proteomes" id="UP000008672">
    <property type="component" value="Unassembled WGS sequence"/>
</dbReference>
<keyword evidence="11 13" id="KW-0807">Transducer</keyword>
<evidence type="ECO:0000313" key="17">
    <source>
        <dbReference type="Proteomes" id="UP000008672"/>
    </source>
</evidence>
<dbReference type="eggNOG" id="KOG3656">
    <property type="taxonomic scope" value="Eukaryota"/>
</dbReference>
<dbReference type="PROSITE" id="PS00237">
    <property type="entry name" value="G_PROTEIN_RECEP_F1_1"/>
    <property type="match status" value="1"/>
</dbReference>
<name>H3AZT1_LATCH</name>
<keyword evidence="7 14" id="KW-0472">Membrane</keyword>
<dbReference type="PRINTS" id="PR01788">
    <property type="entry name" value="PROSTANOIDR"/>
</dbReference>
<dbReference type="SUPFAM" id="SSF81321">
    <property type="entry name" value="Family A G protein-coupled receptor-like"/>
    <property type="match status" value="1"/>
</dbReference>
<dbReference type="GO" id="GO:0006954">
    <property type="term" value="P:inflammatory response"/>
    <property type="evidence" value="ECO:0007669"/>
    <property type="project" value="TreeGrafter"/>
</dbReference>
<dbReference type="FunCoup" id="H3AZT1">
    <property type="interactions" value="790"/>
</dbReference>
<sequence length="351" mass="40116">NGTCCTEQWISVIFPIIFMTIGILSNSLAVAILMKAYKRFKMKSKASFLFFATGLVSTDLFGHIINGTIAVFVYAVNKDWTWIDKNNILCSIFGICMIFFGLCPLFLGSVMAVERCIGVCRPIFHYQKMTLRHVKVILIILWLSAIVIALLPILSFRPYEIQASKTWCFFRTKNIKDWVDRLFLLLFSCLGLTALCISLICNVITGIMLIQSKRKSQRHRQGRSHHYEMIIQLVAIMCVSWICWTPFLITMARVGLNGYIPQDKIPHDVQLLVVRMATWNQILDPWVYILLRKAILKKLFQITGCCCGMQVNNLHPWELISIKYSLKAATIAETPVSVVEKKLNVPTIPNK</sequence>
<comment type="similarity">
    <text evidence="13">Belongs to the G-protein coupled receptor 1 family.</text>
</comment>
<feature type="transmembrane region" description="Helical" evidence="14">
    <location>
        <begin position="88"/>
        <end position="113"/>
    </location>
</feature>
<dbReference type="OMA" id="ILGHRNY"/>
<dbReference type="InParanoid" id="H3AZT1"/>
<feature type="transmembrane region" description="Helical" evidence="14">
    <location>
        <begin position="182"/>
        <end position="210"/>
    </location>
</feature>
<dbReference type="GO" id="GO:0007204">
    <property type="term" value="P:positive regulation of cytosolic calcium ion concentration"/>
    <property type="evidence" value="ECO:0007669"/>
    <property type="project" value="TreeGrafter"/>
</dbReference>
<dbReference type="InterPro" id="IPR000141">
    <property type="entry name" value="PglndnF_rcpt"/>
</dbReference>
<dbReference type="HOGENOM" id="CLU_045991_3_0_1"/>
<feature type="transmembrane region" description="Helical" evidence="14">
    <location>
        <begin position="12"/>
        <end position="34"/>
    </location>
</feature>
<reference evidence="16" key="3">
    <citation type="submission" date="2025-09" db="UniProtKB">
        <authorList>
            <consortium name="Ensembl"/>
        </authorList>
    </citation>
    <scope>IDENTIFICATION</scope>
</reference>
<feature type="transmembrane region" description="Helical" evidence="14">
    <location>
        <begin position="230"/>
        <end position="249"/>
    </location>
</feature>